<accession>A0A4R8UDI5</accession>
<protein>
    <submittedName>
        <fullName evidence="2">Uncharacterized protein</fullName>
    </submittedName>
</protein>
<name>A0A4R8UDI5_9MICO</name>
<dbReference type="OrthoDB" id="5123533at2"/>
<evidence type="ECO:0000256" key="1">
    <source>
        <dbReference type="SAM" id="SignalP"/>
    </source>
</evidence>
<dbReference type="AlphaFoldDB" id="A0A4R8UDI5"/>
<dbReference type="EMBL" id="SOEZ01000046">
    <property type="protein sequence ID" value="TFB50357.1"/>
    <property type="molecule type" value="Genomic_DNA"/>
</dbReference>
<evidence type="ECO:0000313" key="2">
    <source>
        <dbReference type="EMBL" id="TFB50357.1"/>
    </source>
</evidence>
<feature type="chain" id="PRO_5038699666" evidence="1">
    <location>
        <begin position="27"/>
        <end position="144"/>
    </location>
</feature>
<reference evidence="2 3" key="1">
    <citation type="submission" date="2019-03" db="EMBL/GenBank/DDBJ databases">
        <title>Genomics of glacier-inhabiting Cryobacterium strains.</title>
        <authorList>
            <person name="Liu Q."/>
            <person name="Xin Y.-H."/>
        </authorList>
    </citation>
    <scope>NUCLEOTIDE SEQUENCE [LARGE SCALE GENOMIC DNA]</scope>
    <source>
        <strain evidence="2 3">Sr47</strain>
    </source>
</reference>
<gene>
    <name evidence="2" type="ORF">E3O23_09410</name>
</gene>
<dbReference type="PROSITE" id="PS51257">
    <property type="entry name" value="PROKAR_LIPOPROTEIN"/>
    <property type="match status" value="1"/>
</dbReference>
<proteinExistence type="predicted"/>
<dbReference type="RefSeq" id="WP_134490399.1">
    <property type="nucleotide sequence ID" value="NZ_SOEZ01000046.1"/>
</dbReference>
<feature type="signal peptide" evidence="1">
    <location>
        <begin position="1"/>
        <end position="26"/>
    </location>
</feature>
<comment type="caution">
    <text evidence="2">The sequence shown here is derived from an EMBL/GenBank/DDBJ whole genome shotgun (WGS) entry which is preliminary data.</text>
</comment>
<organism evidence="2 3">
    <name type="scientific">Cryobacterium tagatosivorans</name>
    <dbReference type="NCBI Taxonomy" id="1259199"/>
    <lineage>
        <taxon>Bacteria</taxon>
        <taxon>Bacillati</taxon>
        <taxon>Actinomycetota</taxon>
        <taxon>Actinomycetes</taxon>
        <taxon>Micrococcales</taxon>
        <taxon>Microbacteriaceae</taxon>
        <taxon>Cryobacterium</taxon>
    </lineage>
</organism>
<evidence type="ECO:0000313" key="3">
    <source>
        <dbReference type="Proteomes" id="UP000297866"/>
    </source>
</evidence>
<keyword evidence="3" id="KW-1185">Reference proteome</keyword>
<keyword evidence="1" id="KW-0732">Signal</keyword>
<dbReference type="Proteomes" id="UP000297866">
    <property type="component" value="Unassembled WGS sequence"/>
</dbReference>
<sequence>MKKSYKKSLSVSLAIVIAAAGVPLLAGCSVEGAVNGAVQGATGGDVSLGGKLPTGWPKEVAVIDGELLFGARGSGDNKDGWVVTVKSDAADPLEDARKTLEDAGFVGDTRVSAGDASVVAMKNDSYTVVVASNSDGLLYTVSPA</sequence>